<dbReference type="SUPFAM" id="SSF48371">
    <property type="entry name" value="ARM repeat"/>
    <property type="match status" value="1"/>
</dbReference>
<accession>A0ABD0NRS9</accession>
<comment type="similarity">
    <text evidence="1">Belongs to the phosphatase 2A regulatory subunit B56 family.</text>
</comment>
<reference evidence="2 3" key="1">
    <citation type="submission" date="2024-05" db="EMBL/GenBank/DDBJ databases">
        <title>Genome sequencing and assembly of Indian major carp, Cirrhinus mrigala (Hamilton, 1822).</title>
        <authorList>
            <person name="Mohindra V."/>
            <person name="Chowdhury L.M."/>
            <person name="Lal K."/>
            <person name="Jena J.K."/>
        </authorList>
    </citation>
    <scope>NUCLEOTIDE SEQUENCE [LARGE SCALE GENOMIC DNA]</scope>
    <source>
        <strain evidence="2">CM1030</strain>
        <tissue evidence="2">Blood</tissue>
    </source>
</reference>
<dbReference type="PANTHER" id="PTHR10257:SF6">
    <property type="entry name" value="SERINE_THREONINE-PROTEIN PHOSPHATASE 2A 56 KDA REGULATORY SUBUNIT ALPHA ISOFORM"/>
    <property type="match status" value="1"/>
</dbReference>
<dbReference type="Gene3D" id="1.25.10.10">
    <property type="entry name" value="Leucine-rich Repeat Variant"/>
    <property type="match status" value="1"/>
</dbReference>
<organism evidence="2 3">
    <name type="scientific">Cirrhinus mrigala</name>
    <name type="common">Mrigala</name>
    <dbReference type="NCBI Taxonomy" id="683832"/>
    <lineage>
        <taxon>Eukaryota</taxon>
        <taxon>Metazoa</taxon>
        <taxon>Chordata</taxon>
        <taxon>Craniata</taxon>
        <taxon>Vertebrata</taxon>
        <taxon>Euteleostomi</taxon>
        <taxon>Actinopterygii</taxon>
        <taxon>Neopterygii</taxon>
        <taxon>Teleostei</taxon>
        <taxon>Ostariophysi</taxon>
        <taxon>Cypriniformes</taxon>
        <taxon>Cyprinidae</taxon>
        <taxon>Labeoninae</taxon>
        <taxon>Labeonini</taxon>
        <taxon>Cirrhinus</taxon>
    </lineage>
</organism>
<dbReference type="Pfam" id="PF01603">
    <property type="entry name" value="B56"/>
    <property type="match status" value="1"/>
</dbReference>
<comment type="caution">
    <text evidence="2">The sequence shown here is derived from an EMBL/GenBank/DDBJ whole genome shotgun (WGS) entry which is preliminary data.</text>
</comment>
<feature type="non-terminal residue" evidence="2">
    <location>
        <position position="55"/>
    </location>
</feature>
<evidence type="ECO:0000256" key="1">
    <source>
        <dbReference type="ARBA" id="ARBA00009745"/>
    </source>
</evidence>
<name>A0ABD0NRS9_CIRMR</name>
<dbReference type="EMBL" id="JAMKFB020000020">
    <property type="protein sequence ID" value="KAL0163960.1"/>
    <property type="molecule type" value="Genomic_DNA"/>
</dbReference>
<gene>
    <name evidence="2" type="ORF">M9458_039713</name>
</gene>
<dbReference type="PANTHER" id="PTHR10257">
    <property type="entry name" value="SERINE/THREONINE PROTEIN PHOSPHATASE 2A PP2A REGULATORY SUBUNIT B"/>
    <property type="match status" value="1"/>
</dbReference>
<sequence>MQKLQQCCVIFDFYDTVTDLKSKETKRATLSELVDYVSTNRGVLVEPVYPEITTM</sequence>
<evidence type="ECO:0000313" key="2">
    <source>
        <dbReference type="EMBL" id="KAL0163960.1"/>
    </source>
</evidence>
<dbReference type="InterPro" id="IPR002554">
    <property type="entry name" value="PP2A_B56"/>
</dbReference>
<dbReference type="AlphaFoldDB" id="A0ABD0NRS9"/>
<dbReference type="InterPro" id="IPR011989">
    <property type="entry name" value="ARM-like"/>
</dbReference>
<protein>
    <submittedName>
        <fullName evidence="2">Uncharacterized protein</fullName>
    </submittedName>
</protein>
<dbReference type="Proteomes" id="UP001529510">
    <property type="component" value="Unassembled WGS sequence"/>
</dbReference>
<dbReference type="InterPro" id="IPR016024">
    <property type="entry name" value="ARM-type_fold"/>
</dbReference>
<keyword evidence="3" id="KW-1185">Reference proteome</keyword>
<evidence type="ECO:0000313" key="3">
    <source>
        <dbReference type="Proteomes" id="UP001529510"/>
    </source>
</evidence>
<proteinExistence type="inferred from homology"/>